<dbReference type="CDD" id="cd00093">
    <property type="entry name" value="HTH_XRE"/>
    <property type="match status" value="1"/>
</dbReference>
<evidence type="ECO:0000313" key="4">
    <source>
        <dbReference type="Proteomes" id="UP000461506"/>
    </source>
</evidence>
<dbReference type="PANTHER" id="PTHR46558">
    <property type="entry name" value="TRACRIPTIONAL REGULATORY PROTEIN-RELATED-RELATED"/>
    <property type="match status" value="1"/>
</dbReference>
<dbReference type="InterPro" id="IPR001387">
    <property type="entry name" value="Cro/C1-type_HTH"/>
</dbReference>
<name>A0A844DUP6_9FIRM</name>
<feature type="domain" description="HTH cro/C1-type" evidence="2">
    <location>
        <begin position="7"/>
        <end position="61"/>
    </location>
</feature>
<dbReference type="EMBL" id="WKQN01000005">
    <property type="protein sequence ID" value="MSC63135.1"/>
    <property type="molecule type" value="Genomic_DNA"/>
</dbReference>
<dbReference type="RefSeq" id="WP_154276993.1">
    <property type="nucleotide sequence ID" value="NZ_WKQN01000005.1"/>
</dbReference>
<evidence type="ECO:0000259" key="2">
    <source>
        <dbReference type="PROSITE" id="PS50943"/>
    </source>
</evidence>
<dbReference type="SUPFAM" id="SSF47413">
    <property type="entry name" value="lambda repressor-like DNA-binding domains"/>
    <property type="match status" value="1"/>
</dbReference>
<dbReference type="AlphaFoldDB" id="A0A844DUP6"/>
<reference evidence="3 4" key="1">
    <citation type="journal article" date="2019" name="Nat. Med.">
        <title>A library of human gut bacterial isolates paired with longitudinal multiomics data enables mechanistic microbiome research.</title>
        <authorList>
            <person name="Poyet M."/>
            <person name="Groussin M."/>
            <person name="Gibbons S.M."/>
            <person name="Avila-Pacheco J."/>
            <person name="Jiang X."/>
            <person name="Kearney S.M."/>
            <person name="Perrotta A.R."/>
            <person name="Berdy B."/>
            <person name="Zhao S."/>
            <person name="Lieberman T.D."/>
            <person name="Swanson P.K."/>
            <person name="Smith M."/>
            <person name="Roesemann S."/>
            <person name="Alexander J.E."/>
            <person name="Rich S.A."/>
            <person name="Livny J."/>
            <person name="Vlamakis H."/>
            <person name="Clish C."/>
            <person name="Bullock K."/>
            <person name="Deik A."/>
            <person name="Scott J."/>
            <person name="Pierce K.A."/>
            <person name="Xavier R.J."/>
            <person name="Alm E.J."/>
        </authorList>
    </citation>
    <scope>NUCLEOTIDE SEQUENCE [LARGE SCALE GENOMIC DNA]</scope>
    <source>
        <strain evidence="3 4">BIOML-A1</strain>
    </source>
</reference>
<dbReference type="PROSITE" id="PS50943">
    <property type="entry name" value="HTH_CROC1"/>
    <property type="match status" value="1"/>
</dbReference>
<dbReference type="Gene3D" id="1.10.260.40">
    <property type="entry name" value="lambda repressor-like DNA-binding domains"/>
    <property type="match status" value="1"/>
</dbReference>
<evidence type="ECO:0000256" key="1">
    <source>
        <dbReference type="ARBA" id="ARBA00023125"/>
    </source>
</evidence>
<organism evidence="3 4">
    <name type="scientific">Faecalibacterium prausnitzii</name>
    <dbReference type="NCBI Taxonomy" id="853"/>
    <lineage>
        <taxon>Bacteria</taxon>
        <taxon>Bacillati</taxon>
        <taxon>Bacillota</taxon>
        <taxon>Clostridia</taxon>
        <taxon>Eubacteriales</taxon>
        <taxon>Oscillospiraceae</taxon>
        <taxon>Faecalibacterium</taxon>
    </lineage>
</organism>
<dbReference type="InterPro" id="IPR010982">
    <property type="entry name" value="Lambda_DNA-bd_dom_sf"/>
</dbReference>
<dbReference type="SMART" id="SM00530">
    <property type="entry name" value="HTH_XRE"/>
    <property type="match status" value="1"/>
</dbReference>
<dbReference type="Pfam" id="PF01381">
    <property type="entry name" value="HTH_3"/>
    <property type="match status" value="1"/>
</dbReference>
<protein>
    <submittedName>
        <fullName evidence="3">Helix-turn-helix domain-containing protein</fullName>
    </submittedName>
</protein>
<evidence type="ECO:0000313" key="3">
    <source>
        <dbReference type="EMBL" id="MSC63135.1"/>
    </source>
</evidence>
<dbReference type="Proteomes" id="UP000461506">
    <property type="component" value="Unassembled WGS sequence"/>
</dbReference>
<sequence length="137" mass="15630">MSFASRLKQAREQAGLTQQAFADKLGVTKNSISNYENGVSSPKWDILLKIFDVLHVDPNFLYQDNFSPIEAASLRSAIQAVDEQEQAQISELTSDFKKLNDDGKVKALERVHELTEISRYQNLYAIAFEQYKEKNIK</sequence>
<proteinExistence type="predicted"/>
<dbReference type="PANTHER" id="PTHR46558:SF13">
    <property type="entry name" value="HTH-TYPE TRANSCRIPTIONAL REGULATOR IMMR"/>
    <property type="match status" value="1"/>
</dbReference>
<dbReference type="GO" id="GO:0003677">
    <property type="term" value="F:DNA binding"/>
    <property type="evidence" value="ECO:0007669"/>
    <property type="project" value="UniProtKB-KW"/>
</dbReference>
<comment type="caution">
    <text evidence="3">The sequence shown here is derived from an EMBL/GenBank/DDBJ whole genome shotgun (WGS) entry which is preliminary data.</text>
</comment>
<keyword evidence="1" id="KW-0238">DNA-binding</keyword>
<gene>
    <name evidence="3" type="ORF">GKD95_07260</name>
</gene>
<accession>A0A844DUP6</accession>